<comment type="similarity">
    <text evidence="1">Belongs to the PhzF family.</text>
</comment>
<dbReference type="STRING" id="1685382.AVJ23_02535"/>
<organism evidence="3 4">
    <name type="scientific">Pseudoponticoccus marisrubri</name>
    <dbReference type="NCBI Taxonomy" id="1685382"/>
    <lineage>
        <taxon>Bacteria</taxon>
        <taxon>Pseudomonadati</taxon>
        <taxon>Pseudomonadota</taxon>
        <taxon>Alphaproteobacteria</taxon>
        <taxon>Rhodobacterales</taxon>
        <taxon>Roseobacteraceae</taxon>
        <taxon>Pseudoponticoccus</taxon>
    </lineage>
</organism>
<name>A0A0W7WPY1_9RHOB</name>
<dbReference type="GO" id="GO:0005737">
    <property type="term" value="C:cytoplasm"/>
    <property type="evidence" value="ECO:0007669"/>
    <property type="project" value="TreeGrafter"/>
</dbReference>
<dbReference type="OrthoDB" id="9788221at2"/>
<dbReference type="SUPFAM" id="SSF54506">
    <property type="entry name" value="Diaminopimelate epimerase-like"/>
    <property type="match status" value="1"/>
</dbReference>
<dbReference type="InterPro" id="IPR003719">
    <property type="entry name" value="Phenazine_PhzF-like"/>
</dbReference>
<dbReference type="Pfam" id="PF02567">
    <property type="entry name" value="PhzC-PhzF"/>
    <property type="match status" value="1"/>
</dbReference>
<dbReference type="AlphaFoldDB" id="A0A0W7WPY1"/>
<accession>A0A0W7WPY1</accession>
<gene>
    <name evidence="3" type="ORF">AVJ23_02535</name>
</gene>
<evidence type="ECO:0000313" key="4">
    <source>
        <dbReference type="Proteomes" id="UP000054396"/>
    </source>
</evidence>
<protein>
    <submittedName>
        <fullName evidence="3">Phenazine biosynthesis protein</fullName>
    </submittedName>
</protein>
<evidence type="ECO:0000313" key="3">
    <source>
        <dbReference type="EMBL" id="KUF12614.1"/>
    </source>
</evidence>
<dbReference type="Gene3D" id="3.10.310.10">
    <property type="entry name" value="Diaminopimelate Epimerase, Chain A, domain 1"/>
    <property type="match status" value="2"/>
</dbReference>
<evidence type="ECO:0000256" key="2">
    <source>
        <dbReference type="PIRSR" id="PIRSR016184-1"/>
    </source>
</evidence>
<dbReference type="NCBIfam" id="TIGR00654">
    <property type="entry name" value="PhzF_family"/>
    <property type="match status" value="1"/>
</dbReference>
<proteinExistence type="inferred from homology"/>
<dbReference type="PIRSF" id="PIRSF016184">
    <property type="entry name" value="PhzC_PhzF"/>
    <property type="match status" value="1"/>
</dbReference>
<evidence type="ECO:0000256" key="1">
    <source>
        <dbReference type="ARBA" id="ARBA00008270"/>
    </source>
</evidence>
<sequence>MRTGAFLPETRPFQTWDVFTQTRFAGNPLAIVEDADGLSTAQMQTLAREFNLSETIFVQSPEDAAHSAKVRIFFPTDEIPFAGHPTIGCAIWLALKSAPEGDFETRIVLEEQAGLVPVDVSRRAGQIDACFTAPVLPHAPGTGRVPGDDLLAAAVGLTAAQIGFGTHRAGIWRGGPGFLYIPVCDLDALAASQPHRPAWDEAMQMSGMEGAYLYAPGGACDYRARMFAPDGGVPEDPATGSASAILAAQLRACGVLGDGRSQLTLHQGVEMGRPSRIGLEIRVENGALAEVRVSGSAVPVGEGRVALPPR</sequence>
<reference evidence="3 4" key="1">
    <citation type="submission" date="2015-12" db="EMBL/GenBank/DDBJ databases">
        <authorList>
            <person name="Shamseldin A."/>
            <person name="Moawad H."/>
            <person name="Abd El-Rahim W.M."/>
            <person name="Sadowsky M.J."/>
        </authorList>
    </citation>
    <scope>NUCLEOTIDE SEQUENCE [LARGE SCALE GENOMIC DNA]</scope>
    <source>
        <strain evidence="3 4">SJ5A-1</strain>
    </source>
</reference>
<dbReference type="EMBL" id="LPXO01000001">
    <property type="protein sequence ID" value="KUF12614.1"/>
    <property type="molecule type" value="Genomic_DNA"/>
</dbReference>
<dbReference type="PANTHER" id="PTHR13774:SF32">
    <property type="entry name" value="ANTISENSE-ENHANCING SEQUENCE 1"/>
    <property type="match status" value="1"/>
</dbReference>
<feature type="active site" evidence="2">
    <location>
        <position position="54"/>
    </location>
</feature>
<comment type="caution">
    <text evidence="3">The sequence shown here is derived from an EMBL/GenBank/DDBJ whole genome shotgun (WGS) entry which is preliminary data.</text>
</comment>
<dbReference type="PANTHER" id="PTHR13774">
    <property type="entry name" value="PHENAZINE BIOSYNTHESIS PROTEIN"/>
    <property type="match status" value="1"/>
</dbReference>
<dbReference type="GO" id="GO:0016853">
    <property type="term" value="F:isomerase activity"/>
    <property type="evidence" value="ECO:0007669"/>
    <property type="project" value="TreeGrafter"/>
</dbReference>
<dbReference type="Proteomes" id="UP000054396">
    <property type="component" value="Unassembled WGS sequence"/>
</dbReference>
<keyword evidence="4" id="KW-1185">Reference proteome</keyword>